<evidence type="ECO:0000313" key="2">
    <source>
        <dbReference type="EMBL" id="KAL2732683.1"/>
    </source>
</evidence>
<proteinExistence type="predicted"/>
<feature type="compositionally biased region" description="Basic and acidic residues" evidence="1">
    <location>
        <begin position="26"/>
        <end position="37"/>
    </location>
</feature>
<reference evidence="2 3" key="1">
    <citation type="journal article" date="2024" name="Ann. Entomol. Soc. Am.">
        <title>Genomic analyses of the southern and eastern yellowjacket wasps (Hymenoptera: Vespidae) reveal evolutionary signatures of social life.</title>
        <authorList>
            <person name="Catto M.A."/>
            <person name="Caine P.B."/>
            <person name="Orr S.E."/>
            <person name="Hunt B.G."/>
            <person name="Goodisman M.A.D."/>
        </authorList>
    </citation>
    <scope>NUCLEOTIDE SEQUENCE [LARGE SCALE GENOMIC DNA]</scope>
    <source>
        <strain evidence="2">232</strain>
        <tissue evidence="2">Head and thorax</tissue>
    </source>
</reference>
<feature type="compositionally biased region" description="Basic and acidic residues" evidence="1">
    <location>
        <begin position="77"/>
        <end position="92"/>
    </location>
</feature>
<comment type="caution">
    <text evidence="2">The sequence shown here is derived from an EMBL/GenBank/DDBJ whole genome shotgun (WGS) entry which is preliminary data.</text>
</comment>
<dbReference type="Proteomes" id="UP001607303">
    <property type="component" value="Unassembled WGS sequence"/>
</dbReference>
<evidence type="ECO:0000256" key="1">
    <source>
        <dbReference type="SAM" id="MobiDB-lite"/>
    </source>
</evidence>
<organism evidence="2 3">
    <name type="scientific">Vespula maculifrons</name>
    <name type="common">Eastern yellow jacket</name>
    <name type="synonym">Wasp</name>
    <dbReference type="NCBI Taxonomy" id="7453"/>
    <lineage>
        <taxon>Eukaryota</taxon>
        <taxon>Metazoa</taxon>
        <taxon>Ecdysozoa</taxon>
        <taxon>Arthropoda</taxon>
        <taxon>Hexapoda</taxon>
        <taxon>Insecta</taxon>
        <taxon>Pterygota</taxon>
        <taxon>Neoptera</taxon>
        <taxon>Endopterygota</taxon>
        <taxon>Hymenoptera</taxon>
        <taxon>Apocrita</taxon>
        <taxon>Aculeata</taxon>
        <taxon>Vespoidea</taxon>
        <taxon>Vespidae</taxon>
        <taxon>Vespinae</taxon>
        <taxon>Vespula</taxon>
    </lineage>
</organism>
<accession>A0ABD2BIV1</accession>
<feature type="region of interest" description="Disordered" evidence="1">
    <location>
        <begin position="71"/>
        <end position="116"/>
    </location>
</feature>
<gene>
    <name evidence="2" type="ORF">V1477_014924</name>
</gene>
<protein>
    <submittedName>
        <fullName evidence="2">Uncharacterized protein</fullName>
    </submittedName>
</protein>
<keyword evidence="3" id="KW-1185">Reference proteome</keyword>
<feature type="region of interest" description="Disordered" evidence="1">
    <location>
        <begin position="22"/>
        <end position="50"/>
    </location>
</feature>
<evidence type="ECO:0000313" key="3">
    <source>
        <dbReference type="Proteomes" id="UP001607303"/>
    </source>
</evidence>
<dbReference type="EMBL" id="JAYRBN010000075">
    <property type="protein sequence ID" value="KAL2732683.1"/>
    <property type="molecule type" value="Genomic_DNA"/>
</dbReference>
<name>A0ABD2BIV1_VESMC</name>
<sequence>MEGGVKRWTVPMDFDWLRNQYGGDHQSGEKSILREFPRGPSGSTENCDRSFKGNAPATGFLVAFCKKTSYVSGSSPWEREGRDTSQARERDAAPTPSRPAGRRRRRRREEREKERRRLRAKTKRYFFRVKEVEEKSSLDEDNYCGIDELFILSSADEDSLSLKAMAMLREAIEDVGIKKKKMATLRRFGPTNKKIEKKFLACSSQLTEFVLDDLITYTLCELEIPFSIEQQSL</sequence>
<dbReference type="AlphaFoldDB" id="A0ABD2BIV1"/>